<reference evidence="1 2" key="1">
    <citation type="submission" date="2020-09" db="EMBL/GenBank/DDBJ databases">
        <title>De no assembly of potato wild relative species, Solanum commersonii.</title>
        <authorList>
            <person name="Cho K."/>
        </authorList>
    </citation>
    <scope>NUCLEOTIDE SEQUENCE [LARGE SCALE GENOMIC DNA]</scope>
    <source>
        <strain evidence="1">LZ3.2</strain>
        <tissue evidence="1">Leaf</tissue>
    </source>
</reference>
<comment type="caution">
    <text evidence="1">The sequence shown here is derived from an EMBL/GenBank/DDBJ whole genome shotgun (WGS) entry which is preliminary data.</text>
</comment>
<accession>A0A9J5Y8M0</accession>
<evidence type="ECO:0000313" key="2">
    <source>
        <dbReference type="Proteomes" id="UP000824120"/>
    </source>
</evidence>
<protein>
    <submittedName>
        <fullName evidence="1">Uncharacterized protein</fullName>
    </submittedName>
</protein>
<gene>
    <name evidence="1" type="ORF">H5410_036582</name>
</gene>
<proteinExistence type="predicted"/>
<organism evidence="1 2">
    <name type="scientific">Solanum commersonii</name>
    <name type="common">Commerson's wild potato</name>
    <name type="synonym">Commerson's nightshade</name>
    <dbReference type="NCBI Taxonomy" id="4109"/>
    <lineage>
        <taxon>Eukaryota</taxon>
        <taxon>Viridiplantae</taxon>
        <taxon>Streptophyta</taxon>
        <taxon>Embryophyta</taxon>
        <taxon>Tracheophyta</taxon>
        <taxon>Spermatophyta</taxon>
        <taxon>Magnoliopsida</taxon>
        <taxon>eudicotyledons</taxon>
        <taxon>Gunneridae</taxon>
        <taxon>Pentapetalae</taxon>
        <taxon>asterids</taxon>
        <taxon>lamiids</taxon>
        <taxon>Solanales</taxon>
        <taxon>Solanaceae</taxon>
        <taxon>Solanoideae</taxon>
        <taxon>Solaneae</taxon>
        <taxon>Solanum</taxon>
    </lineage>
</organism>
<evidence type="ECO:0000313" key="1">
    <source>
        <dbReference type="EMBL" id="KAG5595350.1"/>
    </source>
</evidence>
<dbReference type="AlphaFoldDB" id="A0A9J5Y8M0"/>
<dbReference type="EMBL" id="JACXVP010000007">
    <property type="protein sequence ID" value="KAG5595350.1"/>
    <property type="molecule type" value="Genomic_DNA"/>
</dbReference>
<name>A0A9J5Y8M0_SOLCO</name>
<sequence length="59" mass="6791">MDDLPTFNAENMQNNMKVILYRLSCETDCNSITGIPNELEDRVTVSGVTLRIQFKKKRV</sequence>
<dbReference type="Proteomes" id="UP000824120">
    <property type="component" value="Chromosome 7"/>
</dbReference>
<keyword evidence="2" id="KW-1185">Reference proteome</keyword>